<proteinExistence type="predicted"/>
<name>A0A6J5P800_9CAUD</name>
<gene>
    <name evidence="1" type="ORF">UFOVP835_17</name>
</gene>
<organism evidence="1">
    <name type="scientific">uncultured Caudovirales phage</name>
    <dbReference type="NCBI Taxonomy" id="2100421"/>
    <lineage>
        <taxon>Viruses</taxon>
        <taxon>Duplodnaviria</taxon>
        <taxon>Heunggongvirae</taxon>
        <taxon>Uroviricota</taxon>
        <taxon>Caudoviricetes</taxon>
        <taxon>Peduoviridae</taxon>
        <taxon>Maltschvirus</taxon>
        <taxon>Maltschvirus maltsch</taxon>
    </lineage>
</organism>
<dbReference type="EMBL" id="LR796787">
    <property type="protein sequence ID" value="CAB4166126.1"/>
    <property type="molecule type" value="Genomic_DNA"/>
</dbReference>
<reference evidence="1" key="1">
    <citation type="submission" date="2020-04" db="EMBL/GenBank/DDBJ databases">
        <authorList>
            <person name="Chiriac C."/>
            <person name="Salcher M."/>
            <person name="Ghai R."/>
            <person name="Kavagutti S V."/>
        </authorList>
    </citation>
    <scope>NUCLEOTIDE SEQUENCE</scope>
</reference>
<accession>A0A6J5P800</accession>
<sequence length="87" mass="9562">MTRDYIIHMAQEAGFVLYDMHDVNGQDLGESVEADDFKALERFFNAAYAAGAKDEREACAKVCEAEGKRVDASWVGCAAAIRARGEK</sequence>
<evidence type="ECO:0000313" key="1">
    <source>
        <dbReference type="EMBL" id="CAB4166126.1"/>
    </source>
</evidence>
<protein>
    <submittedName>
        <fullName evidence="1">Uncharacterized protein</fullName>
    </submittedName>
</protein>